<keyword evidence="1" id="KW-0812">Transmembrane</keyword>
<dbReference type="Proteomes" id="UP001499987">
    <property type="component" value="Unassembled WGS sequence"/>
</dbReference>
<sequence length="81" mass="8191">MDSWINLNALWKIVVVGLLAGAGLPALFAVGVRVLNPPAGEGDQPGRAPSARPLHVAVAVLCFAVVLAAIGWGVSVIVNPG</sequence>
<keyword evidence="3" id="KW-1185">Reference proteome</keyword>
<proteinExistence type="predicted"/>
<dbReference type="RefSeq" id="WP_344626464.1">
    <property type="nucleotide sequence ID" value="NZ_BAAALD010000068.1"/>
</dbReference>
<organism evidence="2 3">
    <name type="scientific">Kitasatospora arboriphila</name>
    <dbReference type="NCBI Taxonomy" id="258052"/>
    <lineage>
        <taxon>Bacteria</taxon>
        <taxon>Bacillati</taxon>
        <taxon>Actinomycetota</taxon>
        <taxon>Actinomycetes</taxon>
        <taxon>Kitasatosporales</taxon>
        <taxon>Streptomycetaceae</taxon>
        <taxon>Kitasatospora</taxon>
    </lineage>
</organism>
<name>A0ABN1TWU3_9ACTN</name>
<keyword evidence="1" id="KW-0472">Membrane</keyword>
<feature type="transmembrane region" description="Helical" evidence="1">
    <location>
        <begin position="56"/>
        <end position="78"/>
    </location>
</feature>
<accession>A0ABN1TWU3</accession>
<protein>
    <submittedName>
        <fullName evidence="2">Uncharacterized protein</fullName>
    </submittedName>
</protein>
<feature type="transmembrane region" description="Helical" evidence="1">
    <location>
        <begin position="13"/>
        <end position="35"/>
    </location>
</feature>
<keyword evidence="1" id="KW-1133">Transmembrane helix</keyword>
<evidence type="ECO:0000313" key="2">
    <source>
        <dbReference type="EMBL" id="GAA1106678.1"/>
    </source>
</evidence>
<evidence type="ECO:0000313" key="3">
    <source>
        <dbReference type="Proteomes" id="UP001499987"/>
    </source>
</evidence>
<dbReference type="EMBL" id="BAAALD010000068">
    <property type="protein sequence ID" value="GAA1106678.1"/>
    <property type="molecule type" value="Genomic_DNA"/>
</dbReference>
<comment type="caution">
    <text evidence="2">The sequence shown here is derived from an EMBL/GenBank/DDBJ whole genome shotgun (WGS) entry which is preliminary data.</text>
</comment>
<evidence type="ECO:0000256" key="1">
    <source>
        <dbReference type="SAM" id="Phobius"/>
    </source>
</evidence>
<gene>
    <name evidence="2" type="ORF">GCM10009663_55880</name>
</gene>
<reference evidence="2 3" key="1">
    <citation type="journal article" date="2019" name="Int. J. Syst. Evol. Microbiol.">
        <title>The Global Catalogue of Microorganisms (GCM) 10K type strain sequencing project: providing services to taxonomists for standard genome sequencing and annotation.</title>
        <authorList>
            <consortium name="The Broad Institute Genomics Platform"/>
            <consortium name="The Broad Institute Genome Sequencing Center for Infectious Disease"/>
            <person name="Wu L."/>
            <person name="Ma J."/>
        </authorList>
    </citation>
    <scope>NUCLEOTIDE SEQUENCE [LARGE SCALE GENOMIC DNA]</scope>
    <source>
        <strain evidence="2 3">JCM 13002</strain>
    </source>
</reference>